<protein>
    <submittedName>
        <fullName evidence="1">Gag-pol polyprotein</fullName>
    </submittedName>
</protein>
<accession>A0A392SA09</accession>
<organism evidence="1 2">
    <name type="scientific">Trifolium medium</name>
    <dbReference type="NCBI Taxonomy" id="97028"/>
    <lineage>
        <taxon>Eukaryota</taxon>
        <taxon>Viridiplantae</taxon>
        <taxon>Streptophyta</taxon>
        <taxon>Embryophyta</taxon>
        <taxon>Tracheophyta</taxon>
        <taxon>Spermatophyta</taxon>
        <taxon>Magnoliopsida</taxon>
        <taxon>eudicotyledons</taxon>
        <taxon>Gunneridae</taxon>
        <taxon>Pentapetalae</taxon>
        <taxon>rosids</taxon>
        <taxon>fabids</taxon>
        <taxon>Fabales</taxon>
        <taxon>Fabaceae</taxon>
        <taxon>Papilionoideae</taxon>
        <taxon>50 kb inversion clade</taxon>
        <taxon>NPAAA clade</taxon>
        <taxon>Hologalegina</taxon>
        <taxon>IRL clade</taxon>
        <taxon>Trifolieae</taxon>
        <taxon>Trifolium</taxon>
    </lineage>
</organism>
<sequence length="99" mass="11451">EFDGQNFKRWQERVYSILDMYSVANALSESKPATTATEKVTEQWTHANRVCRCTILSTLSNELFDVYCSYKEAKEIWDSMATKYTAEDANTPNYTTLKT</sequence>
<feature type="non-terminal residue" evidence="1">
    <location>
        <position position="1"/>
    </location>
</feature>
<reference evidence="1 2" key="1">
    <citation type="journal article" date="2018" name="Front. Plant Sci.">
        <title>Red Clover (Trifolium pratense) and Zigzag Clover (T. medium) - A Picture of Genomic Similarities and Differences.</title>
        <authorList>
            <person name="Dluhosova J."/>
            <person name="Istvanek J."/>
            <person name="Nedelnik J."/>
            <person name="Repkova J."/>
        </authorList>
    </citation>
    <scope>NUCLEOTIDE SEQUENCE [LARGE SCALE GENOMIC DNA]</scope>
    <source>
        <strain evidence="2">cv. 10/8</strain>
        <tissue evidence="1">Leaf</tissue>
    </source>
</reference>
<name>A0A392SA09_9FABA</name>
<dbReference type="EMBL" id="LXQA010334316">
    <property type="protein sequence ID" value="MCI44705.1"/>
    <property type="molecule type" value="Genomic_DNA"/>
</dbReference>
<dbReference type="Pfam" id="PF14223">
    <property type="entry name" value="Retrotran_gag_2"/>
    <property type="match status" value="1"/>
</dbReference>
<evidence type="ECO:0000313" key="1">
    <source>
        <dbReference type="EMBL" id="MCI44705.1"/>
    </source>
</evidence>
<proteinExistence type="predicted"/>
<dbReference type="Proteomes" id="UP000265520">
    <property type="component" value="Unassembled WGS sequence"/>
</dbReference>
<keyword evidence="2" id="KW-1185">Reference proteome</keyword>
<dbReference type="AlphaFoldDB" id="A0A392SA09"/>
<evidence type="ECO:0000313" key="2">
    <source>
        <dbReference type="Proteomes" id="UP000265520"/>
    </source>
</evidence>
<comment type="caution">
    <text evidence="1">The sequence shown here is derived from an EMBL/GenBank/DDBJ whole genome shotgun (WGS) entry which is preliminary data.</text>
</comment>
<dbReference type="PANTHER" id="PTHR47592">
    <property type="entry name" value="PBF68 PROTEIN"/>
    <property type="match status" value="1"/>
</dbReference>
<dbReference type="PANTHER" id="PTHR47592:SF27">
    <property type="entry name" value="OS08G0421700 PROTEIN"/>
    <property type="match status" value="1"/>
</dbReference>